<dbReference type="GO" id="GO:0003997">
    <property type="term" value="F:acyl-CoA oxidase activity"/>
    <property type="evidence" value="ECO:0007669"/>
    <property type="project" value="InterPro"/>
</dbReference>
<feature type="domain" description="Acyl-coenzyme A oxidase N-terminal" evidence="15">
    <location>
        <begin position="20"/>
        <end position="143"/>
    </location>
</feature>
<dbReference type="GO" id="GO:0005504">
    <property type="term" value="F:fatty acid binding"/>
    <property type="evidence" value="ECO:0007669"/>
    <property type="project" value="TreeGrafter"/>
</dbReference>
<gene>
    <name evidence="17" type="ORF">TCAL_02920</name>
</gene>
<evidence type="ECO:0000313" key="17">
    <source>
        <dbReference type="EMBL" id="TRY67780.1"/>
    </source>
</evidence>
<keyword evidence="10" id="KW-0576">Peroxisome</keyword>
<dbReference type="FunFam" id="2.40.110.10:FF:000003">
    <property type="entry name" value="Acyl-coenzyme A oxidase"/>
    <property type="match status" value="1"/>
</dbReference>
<dbReference type="Gene3D" id="1.20.140.10">
    <property type="entry name" value="Butyryl-CoA Dehydrogenase, subunit A, domain 3"/>
    <property type="match status" value="2"/>
</dbReference>
<sequence>MKDFQVNPDLLEERMLCPFDQEELTNLLDGGKQSTEERRRLEKYFLQSGAGKPDVDIDALGAVERYEYDIKKSTELFKIAQDNNDGAMANIKAMVGGGTGAALMPDGTPLGLHFIMFIPTLMGQGTLDQQAEWLGRAWNMEIIGTYAQTELGHGTFIRGLETTATYDERTQEFILHSPTITAYKWWPGGLGKTANHAVVMAQLITKGQKRGPHPFFVQLRDEDTHVPLKGIKIGEIGPKLGMNSNDNGYLGFESHRIPRKHLLMKNAQILVPLSMCVGFVFVGQNLWQAYSHIQQDIEEGNFDKLPELHALSSGLKALVTQECADAMDSLRRACGGHGFMCNSNLPRLWGLVTASCTYEGENTVLQLQVARFVMKCLDQDQSKPLPESMKYLRARDSSSTCTTIRGLVLLFQTTARNMALKAQLALKANEKTASHKAYAWNQTTVQLSLAALATVRAHVVSEFATAVENPSISEPLRNILRDLFELLALAWIQRFSGDFLQYGGAQAVQISWVQERILVLLAQIRPIAVSVVDAFDIPDEALKSTLGSYDGRVYERMLEAAMRGPLNEKDVPDAFHKYLKPMMQSNL</sequence>
<evidence type="ECO:0000256" key="8">
    <source>
        <dbReference type="ARBA" id="ARBA00023002"/>
    </source>
</evidence>
<dbReference type="STRING" id="6832.A0A553NQU8"/>
<evidence type="ECO:0000256" key="3">
    <source>
        <dbReference type="ARBA" id="ARBA00004846"/>
    </source>
</evidence>
<evidence type="ECO:0000256" key="7">
    <source>
        <dbReference type="ARBA" id="ARBA00022832"/>
    </source>
</evidence>
<keyword evidence="7" id="KW-0276">Fatty acid metabolism</keyword>
<evidence type="ECO:0000256" key="9">
    <source>
        <dbReference type="ARBA" id="ARBA00023098"/>
    </source>
</evidence>
<feature type="binding site" evidence="13">
    <location>
        <position position="188"/>
    </location>
    <ligand>
        <name>FAD</name>
        <dbReference type="ChEBI" id="CHEBI:57692"/>
    </ligand>
</feature>
<comment type="subcellular location">
    <subcellularLocation>
        <location evidence="2">Peroxisome</location>
    </subcellularLocation>
</comment>
<keyword evidence="9" id="KW-0443">Lipid metabolism</keyword>
<dbReference type="InterPro" id="IPR009100">
    <property type="entry name" value="AcylCoA_DH/oxidase_NM_dom_sf"/>
</dbReference>
<dbReference type="OMA" id="GINHEYM"/>
<proteinExistence type="inferred from homology"/>
<organism evidence="17 18">
    <name type="scientific">Tigriopus californicus</name>
    <name type="common">Marine copepod</name>
    <dbReference type="NCBI Taxonomy" id="6832"/>
    <lineage>
        <taxon>Eukaryota</taxon>
        <taxon>Metazoa</taxon>
        <taxon>Ecdysozoa</taxon>
        <taxon>Arthropoda</taxon>
        <taxon>Crustacea</taxon>
        <taxon>Multicrustacea</taxon>
        <taxon>Hexanauplia</taxon>
        <taxon>Copepoda</taxon>
        <taxon>Harpacticoida</taxon>
        <taxon>Harpacticidae</taxon>
        <taxon>Tigriopus</taxon>
    </lineage>
</organism>
<evidence type="ECO:0000256" key="4">
    <source>
        <dbReference type="ARBA" id="ARBA00006288"/>
    </source>
</evidence>
<evidence type="ECO:0000259" key="16">
    <source>
        <dbReference type="Pfam" id="PF22924"/>
    </source>
</evidence>
<comment type="pathway">
    <text evidence="3">Lipid metabolism; peroxisomal fatty acid beta-oxidation.</text>
</comment>
<evidence type="ECO:0000259" key="14">
    <source>
        <dbReference type="Pfam" id="PF01756"/>
    </source>
</evidence>
<reference evidence="17 18" key="1">
    <citation type="journal article" date="2018" name="Nat. Ecol. Evol.">
        <title>Genomic signatures of mitonuclear coevolution across populations of Tigriopus californicus.</title>
        <authorList>
            <person name="Barreto F.S."/>
            <person name="Watson E.T."/>
            <person name="Lima T.G."/>
            <person name="Willett C.S."/>
            <person name="Edmands S."/>
            <person name="Li W."/>
            <person name="Burton R.S."/>
        </authorList>
    </citation>
    <scope>NUCLEOTIDE SEQUENCE [LARGE SCALE GENOMIC DNA]</scope>
    <source>
        <strain evidence="17 18">San Diego</strain>
    </source>
</reference>
<dbReference type="FunFam" id="1.20.140.10:FF:000013">
    <property type="entry name" value="Acyl-coenzyme A oxidase"/>
    <property type="match status" value="1"/>
</dbReference>
<comment type="similarity">
    <text evidence="4 11">Belongs to the acyl-CoA oxidase family.</text>
</comment>
<dbReference type="InterPro" id="IPR046373">
    <property type="entry name" value="Acyl-CoA_Oxase/DH_mid-dom_sf"/>
</dbReference>
<evidence type="ECO:0000256" key="1">
    <source>
        <dbReference type="ARBA" id="ARBA00001974"/>
    </source>
</evidence>
<evidence type="ECO:0000313" key="18">
    <source>
        <dbReference type="Proteomes" id="UP000318571"/>
    </source>
</evidence>
<name>A0A553NQU8_TIGCA</name>
<dbReference type="InterPro" id="IPR002655">
    <property type="entry name" value="Acyl-CoA_oxidase_C"/>
</dbReference>
<protein>
    <recommendedName>
        <fullName evidence="11">Acyl-coenzyme A oxidase</fullName>
    </recommendedName>
</protein>
<comment type="caution">
    <text evidence="17">The sequence shown here is derived from an EMBL/GenBank/DDBJ whole genome shotgun (WGS) entry which is preliminary data.</text>
</comment>
<dbReference type="InterPro" id="IPR036250">
    <property type="entry name" value="AcylCo_DH-like_C"/>
</dbReference>
<evidence type="ECO:0000256" key="11">
    <source>
        <dbReference type="PIRNR" id="PIRNR000168"/>
    </source>
</evidence>
<dbReference type="Pfam" id="PF01756">
    <property type="entry name" value="ACOX"/>
    <property type="match status" value="1"/>
</dbReference>
<dbReference type="Gene3D" id="1.10.540.10">
    <property type="entry name" value="Acyl-CoA dehydrogenase/oxidase, N-terminal domain"/>
    <property type="match status" value="1"/>
</dbReference>
<dbReference type="Pfam" id="PF14749">
    <property type="entry name" value="Acyl-CoA_ox_N"/>
    <property type="match status" value="1"/>
</dbReference>
<dbReference type="Proteomes" id="UP000318571">
    <property type="component" value="Chromosome 4"/>
</dbReference>
<evidence type="ECO:0000256" key="12">
    <source>
        <dbReference type="PIRSR" id="PIRSR000168-1"/>
    </source>
</evidence>
<keyword evidence="18" id="KW-1185">Reference proteome</keyword>
<evidence type="ECO:0000256" key="6">
    <source>
        <dbReference type="ARBA" id="ARBA00022827"/>
    </source>
</evidence>
<dbReference type="PANTHER" id="PTHR10909">
    <property type="entry name" value="ELECTRON TRANSPORT OXIDOREDUCTASE"/>
    <property type="match status" value="1"/>
</dbReference>
<keyword evidence="8" id="KW-0560">Oxidoreductase</keyword>
<dbReference type="InterPro" id="IPR055060">
    <property type="entry name" value="ACOX_C_alpha1"/>
</dbReference>
<dbReference type="PANTHER" id="PTHR10909:SF250">
    <property type="entry name" value="PEROXISOMAL ACYL-COENZYME A OXIDASE 1"/>
    <property type="match status" value="1"/>
</dbReference>
<comment type="cofactor">
    <cofactor evidence="1">
        <name>FAD</name>
        <dbReference type="ChEBI" id="CHEBI:57692"/>
    </cofactor>
</comment>
<feature type="binding site" evidence="13">
    <location>
        <position position="149"/>
    </location>
    <ligand>
        <name>FAD</name>
        <dbReference type="ChEBI" id="CHEBI:57692"/>
    </ligand>
</feature>
<feature type="domain" description="Acyl-CoA oxidase C-alpha1" evidence="16">
    <location>
        <begin position="266"/>
        <end position="374"/>
    </location>
</feature>
<evidence type="ECO:0000259" key="15">
    <source>
        <dbReference type="Pfam" id="PF14749"/>
    </source>
</evidence>
<dbReference type="GO" id="GO:0071949">
    <property type="term" value="F:FAD binding"/>
    <property type="evidence" value="ECO:0007669"/>
    <property type="project" value="InterPro"/>
</dbReference>
<dbReference type="GO" id="GO:0005777">
    <property type="term" value="C:peroxisome"/>
    <property type="evidence" value="ECO:0007669"/>
    <property type="project" value="UniProtKB-SubCell"/>
</dbReference>
<dbReference type="SUPFAM" id="SSF56645">
    <property type="entry name" value="Acyl-CoA dehydrogenase NM domain-like"/>
    <property type="match status" value="1"/>
</dbReference>
<dbReference type="GO" id="GO:0033540">
    <property type="term" value="P:fatty acid beta-oxidation using acyl-CoA oxidase"/>
    <property type="evidence" value="ECO:0007669"/>
    <property type="project" value="TreeGrafter"/>
</dbReference>
<dbReference type="EMBL" id="VCGU01000011">
    <property type="protein sequence ID" value="TRY67780.1"/>
    <property type="molecule type" value="Genomic_DNA"/>
</dbReference>
<dbReference type="AlphaFoldDB" id="A0A553NQU8"/>
<evidence type="ECO:0000256" key="5">
    <source>
        <dbReference type="ARBA" id="ARBA00022630"/>
    </source>
</evidence>
<dbReference type="InterPro" id="IPR029320">
    <property type="entry name" value="Acyl-CoA_ox_N"/>
</dbReference>
<dbReference type="GO" id="GO:0055088">
    <property type="term" value="P:lipid homeostasis"/>
    <property type="evidence" value="ECO:0007669"/>
    <property type="project" value="TreeGrafter"/>
</dbReference>
<evidence type="ECO:0000256" key="13">
    <source>
        <dbReference type="PIRSR" id="PIRSR000168-2"/>
    </source>
</evidence>
<evidence type="ECO:0000256" key="2">
    <source>
        <dbReference type="ARBA" id="ARBA00004275"/>
    </source>
</evidence>
<feature type="domain" description="Acyl-CoA oxidase C-terminal" evidence="14">
    <location>
        <begin position="406"/>
        <end position="584"/>
    </location>
</feature>
<dbReference type="SUPFAM" id="SSF47203">
    <property type="entry name" value="Acyl-CoA dehydrogenase C-terminal domain-like"/>
    <property type="match status" value="2"/>
</dbReference>
<evidence type="ECO:0000256" key="10">
    <source>
        <dbReference type="ARBA" id="ARBA00023140"/>
    </source>
</evidence>
<dbReference type="Gene3D" id="2.40.110.10">
    <property type="entry name" value="Butyryl-CoA Dehydrogenase, subunit A, domain 2"/>
    <property type="match status" value="1"/>
</dbReference>
<dbReference type="Pfam" id="PF22924">
    <property type="entry name" value="ACOX_C_alpha1"/>
    <property type="match status" value="1"/>
</dbReference>
<feature type="active site" description="Proton acceptor" evidence="12">
    <location>
        <position position="359"/>
    </location>
</feature>
<keyword evidence="5 11" id="KW-0285">Flavoprotein</keyword>
<keyword evidence="6 11" id="KW-0274">FAD</keyword>
<dbReference type="InterPro" id="IPR012258">
    <property type="entry name" value="Acyl-CoA_oxidase"/>
</dbReference>
<dbReference type="PIRSF" id="PIRSF000168">
    <property type="entry name" value="Acyl-CoA_oxidase"/>
    <property type="match status" value="1"/>
</dbReference>
<accession>A0A553NQU8</accession>
<dbReference type="InterPro" id="IPR037069">
    <property type="entry name" value="AcylCoA_DH/ox_N_sf"/>
</dbReference>